<evidence type="ECO:0000313" key="2">
    <source>
        <dbReference type="EnsemblPlants" id="MELO3C014940.2.1"/>
    </source>
</evidence>
<feature type="region of interest" description="Disordered" evidence="1">
    <location>
        <begin position="91"/>
        <end position="112"/>
    </location>
</feature>
<dbReference type="Gramene" id="MELO3C014940.2.1">
    <property type="protein sequence ID" value="MELO3C014940.2.1"/>
    <property type="gene ID" value="MELO3C014940.2"/>
</dbReference>
<organism evidence="2">
    <name type="scientific">Cucumis melo</name>
    <name type="common">Muskmelon</name>
    <dbReference type="NCBI Taxonomy" id="3656"/>
    <lineage>
        <taxon>Eukaryota</taxon>
        <taxon>Viridiplantae</taxon>
        <taxon>Streptophyta</taxon>
        <taxon>Embryophyta</taxon>
        <taxon>Tracheophyta</taxon>
        <taxon>Spermatophyta</taxon>
        <taxon>Magnoliopsida</taxon>
        <taxon>eudicotyledons</taxon>
        <taxon>Gunneridae</taxon>
        <taxon>Pentapetalae</taxon>
        <taxon>rosids</taxon>
        <taxon>fabids</taxon>
        <taxon>Cucurbitales</taxon>
        <taxon>Cucurbitaceae</taxon>
        <taxon>Benincaseae</taxon>
        <taxon>Cucumis</taxon>
    </lineage>
</organism>
<reference evidence="2" key="1">
    <citation type="submission" date="2023-03" db="UniProtKB">
        <authorList>
            <consortium name="EnsemblPlants"/>
        </authorList>
    </citation>
    <scope>IDENTIFICATION</scope>
</reference>
<feature type="compositionally biased region" description="Basic and acidic residues" evidence="1">
    <location>
        <begin position="97"/>
        <end position="112"/>
    </location>
</feature>
<accession>A0A9I9D931</accession>
<name>A0A9I9D931_CUCME</name>
<proteinExistence type="predicted"/>
<protein>
    <submittedName>
        <fullName evidence="2">Uncharacterized protein</fullName>
    </submittedName>
</protein>
<feature type="region of interest" description="Disordered" evidence="1">
    <location>
        <begin position="35"/>
        <end position="60"/>
    </location>
</feature>
<dbReference type="AlphaFoldDB" id="A0A9I9D931"/>
<evidence type="ECO:0000256" key="1">
    <source>
        <dbReference type="SAM" id="MobiDB-lite"/>
    </source>
</evidence>
<sequence length="112" mass="13129">MAFVILHDHDMIDWSCNLHSNQPKWMNVGQNAEPVIDKHNGRNKEIQKRDKSRDSSNLEPLECKKTNHLFGKDLHEIVHLKNKTQIQKAESNFQNVKQEDDSGKEKLLVRYP</sequence>
<dbReference type="EnsemblPlants" id="MELO3C014940.2.1">
    <property type="protein sequence ID" value="MELO3C014940.2.1"/>
    <property type="gene ID" value="MELO3C014940.2"/>
</dbReference>